<dbReference type="GO" id="GO:0006351">
    <property type="term" value="P:DNA-templated transcription"/>
    <property type="evidence" value="ECO:0007669"/>
    <property type="project" value="InterPro"/>
</dbReference>
<protein>
    <recommendedName>
        <fullName evidence="4">Zn(2)-C6 fungal-type domain-containing protein</fullName>
    </recommendedName>
</protein>
<dbReference type="EMBL" id="JAULSR010000002">
    <property type="protein sequence ID" value="KAK0628412.1"/>
    <property type="molecule type" value="Genomic_DNA"/>
</dbReference>
<dbReference type="InterPro" id="IPR001138">
    <property type="entry name" value="Zn2Cys6_DnaBD"/>
</dbReference>
<dbReference type="AlphaFoldDB" id="A0AA39X6W3"/>
<feature type="domain" description="Zn(2)-C6 fungal-type" evidence="4">
    <location>
        <begin position="40"/>
        <end position="70"/>
    </location>
</feature>
<dbReference type="GO" id="GO:0008270">
    <property type="term" value="F:zinc ion binding"/>
    <property type="evidence" value="ECO:0007669"/>
    <property type="project" value="InterPro"/>
</dbReference>
<sequence length="740" mass="81077">MDTSDIPATPATHVSTSGPSVSSSSGSSQRKERGAIAAQACDTCRNRKQKCDERRPQCGTCQKFKLECNYREPQPTKKDKTLVEILDRIKSLEGKVDGLVLQASFASPTSTPYAGPLQHPPIYTTNSPITIASGIHGPPLSTQPFHLPQASSLAPGGEEQYKYVSSVHQMLRWPAMQQLLEAVQLKVPSLDLSVFKQDGPTTALGAHHHNGQNFPATISPTPRGHGSTAGIPSQTPNTTPVTVASLDWETMQRLAKTYFDTINLVYPVLDRESFMSDTLPSLFSTGFSEGMASTIAFLVFALGEVALAGSEGVPVYAHSGRPSGVKGGSREEPPGLEMFNEARKRMGFSLAECSLENVQIFALASIYYGTCFSPMEFWRMTTSASLACQALITSNPSELSSPRGDLIRRTFWHCSILETCLNLEIGFPLTGLEKIEAVVGLPDFSGPFSEADYISNQGSHFQEHFASQIVLRRLLVDFHCILSQCSMNPSSGSNPVSFSQISGVAGFSTITITIHHLALQLEQWRGMLPAHLRWEEESPGAFPSISPNMLSETIYSSASTPISPVVGTNQSSSAAATPPLMFTTDLDAPPARYPYGLDIQVALLRSRYYYTKYLIHRPFLYKALHFPEAMTHDDAAGAAECLKACLKWPVAMSPTCRHKRLVPCQFFFSQNFLGILVLLHMSTTAPILRRIRSTLCGERFEMDAGETVGLYLDWLRDLKSVDNVTAWHWSVAKAIYGLEE</sequence>
<accession>A0AA39X6W3</accession>
<evidence type="ECO:0000256" key="1">
    <source>
        <dbReference type="ARBA" id="ARBA00022723"/>
    </source>
</evidence>
<dbReference type="Gene3D" id="4.10.240.10">
    <property type="entry name" value="Zn(2)-C6 fungal-type DNA-binding domain"/>
    <property type="match status" value="1"/>
</dbReference>
<dbReference type="SMART" id="SM00066">
    <property type="entry name" value="GAL4"/>
    <property type="match status" value="1"/>
</dbReference>
<keyword evidence="6" id="KW-1185">Reference proteome</keyword>
<dbReference type="CDD" id="cd12148">
    <property type="entry name" value="fungal_TF_MHR"/>
    <property type="match status" value="1"/>
</dbReference>
<evidence type="ECO:0000313" key="5">
    <source>
        <dbReference type="EMBL" id="KAK0628412.1"/>
    </source>
</evidence>
<comment type="caution">
    <text evidence="5">The sequence shown here is derived from an EMBL/GenBank/DDBJ whole genome shotgun (WGS) entry which is preliminary data.</text>
</comment>
<evidence type="ECO:0000256" key="2">
    <source>
        <dbReference type="ARBA" id="ARBA00023242"/>
    </source>
</evidence>
<dbReference type="PANTHER" id="PTHR47785:SF6">
    <property type="entry name" value="ZN(II)2CYS6 TRANSCRIPTION FACTOR (EUROFUNG)"/>
    <property type="match status" value="1"/>
</dbReference>
<dbReference type="InterPro" id="IPR053181">
    <property type="entry name" value="EcdB-like_regulator"/>
</dbReference>
<keyword evidence="2" id="KW-0539">Nucleus</keyword>
<dbReference type="CDD" id="cd00067">
    <property type="entry name" value="GAL4"/>
    <property type="match status" value="1"/>
</dbReference>
<organism evidence="5 6">
    <name type="scientific">Bombardia bombarda</name>
    <dbReference type="NCBI Taxonomy" id="252184"/>
    <lineage>
        <taxon>Eukaryota</taxon>
        <taxon>Fungi</taxon>
        <taxon>Dikarya</taxon>
        <taxon>Ascomycota</taxon>
        <taxon>Pezizomycotina</taxon>
        <taxon>Sordariomycetes</taxon>
        <taxon>Sordariomycetidae</taxon>
        <taxon>Sordariales</taxon>
        <taxon>Lasiosphaeriaceae</taxon>
        <taxon>Bombardia</taxon>
    </lineage>
</organism>
<dbReference type="Pfam" id="PF04082">
    <property type="entry name" value="Fungal_trans"/>
    <property type="match status" value="1"/>
</dbReference>
<dbReference type="GO" id="GO:0000981">
    <property type="term" value="F:DNA-binding transcription factor activity, RNA polymerase II-specific"/>
    <property type="evidence" value="ECO:0007669"/>
    <property type="project" value="InterPro"/>
</dbReference>
<evidence type="ECO:0000313" key="6">
    <source>
        <dbReference type="Proteomes" id="UP001174934"/>
    </source>
</evidence>
<dbReference type="Pfam" id="PF00172">
    <property type="entry name" value="Zn_clus"/>
    <property type="match status" value="1"/>
</dbReference>
<feature type="compositionally biased region" description="Low complexity" evidence="3">
    <location>
        <begin position="14"/>
        <end position="28"/>
    </location>
</feature>
<feature type="region of interest" description="Disordered" evidence="3">
    <location>
        <begin position="1"/>
        <end position="39"/>
    </location>
</feature>
<dbReference type="PROSITE" id="PS50048">
    <property type="entry name" value="ZN2_CY6_FUNGAL_2"/>
    <property type="match status" value="1"/>
</dbReference>
<name>A0AA39X6W3_9PEZI</name>
<gene>
    <name evidence="5" type="ORF">B0T17DRAFT_522638</name>
</gene>
<dbReference type="InterPro" id="IPR036864">
    <property type="entry name" value="Zn2-C6_fun-type_DNA-bd_sf"/>
</dbReference>
<dbReference type="Proteomes" id="UP001174934">
    <property type="component" value="Unassembled WGS sequence"/>
</dbReference>
<dbReference type="PANTHER" id="PTHR47785">
    <property type="entry name" value="ZN(II)2CYS6 TRANSCRIPTION FACTOR (EUROFUNG)-RELATED-RELATED"/>
    <property type="match status" value="1"/>
</dbReference>
<proteinExistence type="predicted"/>
<keyword evidence="1" id="KW-0479">Metal-binding</keyword>
<evidence type="ECO:0000256" key="3">
    <source>
        <dbReference type="SAM" id="MobiDB-lite"/>
    </source>
</evidence>
<evidence type="ECO:0000259" key="4">
    <source>
        <dbReference type="PROSITE" id="PS50048"/>
    </source>
</evidence>
<reference evidence="5" key="1">
    <citation type="submission" date="2023-06" db="EMBL/GenBank/DDBJ databases">
        <title>Genome-scale phylogeny and comparative genomics of the fungal order Sordariales.</title>
        <authorList>
            <consortium name="Lawrence Berkeley National Laboratory"/>
            <person name="Hensen N."/>
            <person name="Bonometti L."/>
            <person name="Westerberg I."/>
            <person name="Brannstrom I.O."/>
            <person name="Guillou S."/>
            <person name="Cros-Aarteil S."/>
            <person name="Calhoun S."/>
            <person name="Haridas S."/>
            <person name="Kuo A."/>
            <person name="Mondo S."/>
            <person name="Pangilinan J."/>
            <person name="Riley R."/>
            <person name="LaButti K."/>
            <person name="Andreopoulos B."/>
            <person name="Lipzen A."/>
            <person name="Chen C."/>
            <person name="Yanf M."/>
            <person name="Daum C."/>
            <person name="Ng V."/>
            <person name="Clum A."/>
            <person name="Steindorff A."/>
            <person name="Ohm R."/>
            <person name="Martin F."/>
            <person name="Silar P."/>
            <person name="Natvig D."/>
            <person name="Lalanne C."/>
            <person name="Gautier V."/>
            <person name="Ament-velasquez S.L."/>
            <person name="Kruys A."/>
            <person name="Hutchinson M.I."/>
            <person name="Powell A.J."/>
            <person name="Barry K."/>
            <person name="Miller A.N."/>
            <person name="Grigoriev I.V."/>
            <person name="Debuchy R."/>
            <person name="Gladieux P."/>
            <person name="Thoren M.H."/>
            <person name="Johannesson H."/>
        </authorList>
    </citation>
    <scope>NUCLEOTIDE SEQUENCE</scope>
    <source>
        <strain evidence="5">SMH3391-2</strain>
    </source>
</reference>
<dbReference type="PROSITE" id="PS00463">
    <property type="entry name" value="ZN2_CY6_FUNGAL_1"/>
    <property type="match status" value="1"/>
</dbReference>
<dbReference type="SUPFAM" id="SSF57701">
    <property type="entry name" value="Zn2/Cys6 DNA-binding domain"/>
    <property type="match status" value="1"/>
</dbReference>
<dbReference type="GO" id="GO:0003677">
    <property type="term" value="F:DNA binding"/>
    <property type="evidence" value="ECO:0007669"/>
    <property type="project" value="InterPro"/>
</dbReference>
<dbReference type="InterPro" id="IPR007219">
    <property type="entry name" value="XnlR_reg_dom"/>
</dbReference>